<evidence type="ECO:0000256" key="6">
    <source>
        <dbReference type="ARBA" id="ARBA00022980"/>
    </source>
</evidence>
<proteinExistence type="inferred from homology"/>
<dbReference type="PANTHER" id="PTHR11760:SF42">
    <property type="entry name" value="SMALL RIBOSOMAL SUBUNIT PROTEIN US3C"/>
    <property type="match status" value="1"/>
</dbReference>
<evidence type="ECO:0000256" key="7">
    <source>
        <dbReference type="ARBA" id="ARBA00023274"/>
    </source>
</evidence>
<dbReference type="EMBL" id="MG757197">
    <property type="protein sequence ID" value="AVX48095.1"/>
    <property type="molecule type" value="Genomic_DNA"/>
</dbReference>
<evidence type="ECO:0000256" key="1">
    <source>
        <dbReference type="ARBA" id="ARBA00004229"/>
    </source>
</evidence>
<reference evidence="10" key="1">
    <citation type="journal article" date="2018" name="Genome Biol. Evol.">
        <title>Genome Reports: Contracted Genes and Dwarfed Plastome in Mycoheterotrophic Sciaphila thaidanica (Triuridaceae, Pandanales).</title>
        <authorList>
            <person name="Petersen G."/>
            <person name="Zervas A."/>
            <person name="Pedersen H.A.E."/>
            <person name="Seberg O."/>
        </authorList>
    </citation>
    <scope>NUCLEOTIDE SEQUENCE</scope>
</reference>
<dbReference type="GO" id="GO:0022627">
    <property type="term" value="C:cytosolic small ribosomal subunit"/>
    <property type="evidence" value="ECO:0007669"/>
    <property type="project" value="TreeGrafter"/>
</dbReference>
<dbReference type="InterPro" id="IPR009019">
    <property type="entry name" value="KH_sf_prok-type"/>
</dbReference>
<dbReference type="GO" id="GO:0003723">
    <property type="term" value="F:RNA binding"/>
    <property type="evidence" value="ECO:0007669"/>
    <property type="project" value="InterPro"/>
</dbReference>
<dbReference type="InterPro" id="IPR005704">
    <property type="entry name" value="Ribosomal_uS3_bac-typ"/>
</dbReference>
<geneLocation type="chloroplast" evidence="10"/>
<dbReference type="InterPro" id="IPR036419">
    <property type="entry name" value="Ribosomal_S3_C_sf"/>
</dbReference>
<dbReference type="InterPro" id="IPR057258">
    <property type="entry name" value="Ribosomal_uS3"/>
</dbReference>
<dbReference type="Gene3D" id="3.30.1140.32">
    <property type="entry name" value="Ribosomal protein S3, C-terminal domain"/>
    <property type="match status" value="1"/>
</dbReference>
<comment type="subunit">
    <text evidence="3">Part of the 30S ribosomal subunit.</text>
</comment>
<dbReference type="NCBIfam" id="TIGR01009">
    <property type="entry name" value="rpsC_bact"/>
    <property type="match status" value="1"/>
</dbReference>
<accession>A0A2R4PAL9</accession>
<evidence type="ECO:0000256" key="8">
    <source>
        <dbReference type="ARBA" id="ARBA00035154"/>
    </source>
</evidence>
<evidence type="ECO:0000256" key="2">
    <source>
        <dbReference type="ARBA" id="ARBA00010761"/>
    </source>
</evidence>
<evidence type="ECO:0000256" key="4">
    <source>
        <dbReference type="ARBA" id="ARBA00022528"/>
    </source>
</evidence>
<dbReference type="Pfam" id="PF00189">
    <property type="entry name" value="Ribosomal_S3_C"/>
    <property type="match status" value="1"/>
</dbReference>
<dbReference type="AlphaFoldDB" id="A0A2R4PAL9"/>
<keyword evidence="6 10" id="KW-0689">Ribosomal protein</keyword>
<organism evidence="10">
    <name type="scientific">Sciaphila thaidanica</name>
    <dbReference type="NCBI Taxonomy" id="2161793"/>
    <lineage>
        <taxon>Eukaryota</taxon>
        <taxon>Viridiplantae</taxon>
        <taxon>Streptophyta</taxon>
        <taxon>Embryophyta</taxon>
        <taxon>Tracheophyta</taxon>
        <taxon>Spermatophyta</taxon>
        <taxon>Magnoliopsida</taxon>
        <taxon>Liliopsida</taxon>
        <taxon>Pandanales</taxon>
        <taxon>Triuridaceae</taxon>
        <taxon>Sciaphila</taxon>
    </lineage>
</organism>
<feature type="domain" description="Small ribosomal subunit protein uS3 C-terminal" evidence="9">
    <location>
        <begin position="118"/>
        <end position="199"/>
    </location>
</feature>
<evidence type="ECO:0000259" key="9">
    <source>
        <dbReference type="Pfam" id="PF00189"/>
    </source>
</evidence>
<sequence>MKRVNPLSFRLRTGTVYNSYWFTNSSYSINLHLDKEIRGLIKKRIKDDIICIKIFRKIDLIKIIIYIASFSMIKKSKDVEELPNDLRRRRLLINQSFFTSIKRVKNPYKSSNILTKYIALHLKRRIPTYKIIKKAIELSKKSRIKGIKLRISGCIDGKISKVLWIREGVYPIQTIQAKFDYYSYAIKTIYGILGIKIWIFLKC</sequence>
<evidence type="ECO:0000256" key="3">
    <source>
        <dbReference type="ARBA" id="ARBA00011458"/>
    </source>
</evidence>
<evidence type="ECO:0000256" key="5">
    <source>
        <dbReference type="ARBA" id="ARBA00022640"/>
    </source>
</evidence>
<evidence type="ECO:0000313" key="10">
    <source>
        <dbReference type="EMBL" id="AVX48095.1"/>
    </source>
</evidence>
<gene>
    <name evidence="10" type="primary">rps3</name>
</gene>
<keyword evidence="5 10" id="KW-0934">Plastid</keyword>
<dbReference type="SUPFAM" id="SSF54814">
    <property type="entry name" value="Prokaryotic type KH domain (KH-domain type II)"/>
    <property type="match status" value="1"/>
</dbReference>
<dbReference type="SUPFAM" id="SSF54821">
    <property type="entry name" value="Ribosomal protein S3 C-terminal domain"/>
    <property type="match status" value="1"/>
</dbReference>
<dbReference type="Gene3D" id="3.30.300.20">
    <property type="match status" value="1"/>
</dbReference>
<keyword evidence="7" id="KW-0687">Ribonucleoprotein</keyword>
<dbReference type="PANTHER" id="PTHR11760">
    <property type="entry name" value="30S/40S RIBOSOMAL PROTEIN S3"/>
    <property type="match status" value="1"/>
</dbReference>
<comment type="similarity">
    <text evidence="2">Belongs to the universal ribosomal protein uS3 family.</text>
</comment>
<protein>
    <recommendedName>
        <fullName evidence="8">Small ribosomal subunit protein uS3c</fullName>
    </recommendedName>
</protein>
<dbReference type="InterPro" id="IPR001351">
    <property type="entry name" value="Ribosomal_uS3_C"/>
</dbReference>
<comment type="subcellular location">
    <subcellularLocation>
        <location evidence="1">Plastid</location>
        <location evidence="1">Chloroplast</location>
    </subcellularLocation>
</comment>
<dbReference type="InterPro" id="IPR015946">
    <property type="entry name" value="KH_dom-like_a/b"/>
</dbReference>
<dbReference type="GO" id="GO:0006412">
    <property type="term" value="P:translation"/>
    <property type="evidence" value="ECO:0007669"/>
    <property type="project" value="InterPro"/>
</dbReference>
<dbReference type="GO" id="GO:0003735">
    <property type="term" value="F:structural constituent of ribosome"/>
    <property type="evidence" value="ECO:0007669"/>
    <property type="project" value="InterPro"/>
</dbReference>
<keyword evidence="4 10" id="KW-0150">Chloroplast</keyword>
<name>A0A2R4PAL9_9LILI</name>
<dbReference type="GO" id="GO:0009507">
    <property type="term" value="C:chloroplast"/>
    <property type="evidence" value="ECO:0007669"/>
    <property type="project" value="UniProtKB-SubCell"/>
</dbReference>